<name>A0A937VWT7_UNCTE</name>
<dbReference type="SUPFAM" id="SSF53335">
    <property type="entry name" value="S-adenosyl-L-methionine-dependent methyltransferases"/>
    <property type="match status" value="1"/>
</dbReference>
<dbReference type="CDD" id="cd02440">
    <property type="entry name" value="AdoMet_MTases"/>
    <property type="match status" value="1"/>
</dbReference>
<evidence type="ECO:0000259" key="1">
    <source>
        <dbReference type="Pfam" id="PF08241"/>
    </source>
</evidence>
<feature type="domain" description="Methyltransferase type 11" evidence="1">
    <location>
        <begin position="50"/>
        <end position="147"/>
    </location>
</feature>
<dbReference type="InterPro" id="IPR029063">
    <property type="entry name" value="SAM-dependent_MTases_sf"/>
</dbReference>
<dbReference type="Gene3D" id="3.40.50.150">
    <property type="entry name" value="Vaccinia Virus protein VP39"/>
    <property type="match status" value="1"/>
</dbReference>
<organism evidence="2 3">
    <name type="scientific">Tectimicrobiota bacterium</name>
    <dbReference type="NCBI Taxonomy" id="2528274"/>
    <lineage>
        <taxon>Bacteria</taxon>
        <taxon>Pseudomonadati</taxon>
        <taxon>Nitrospinota/Tectimicrobiota group</taxon>
        <taxon>Candidatus Tectimicrobiota</taxon>
    </lineage>
</organism>
<dbReference type="PANTHER" id="PTHR43591">
    <property type="entry name" value="METHYLTRANSFERASE"/>
    <property type="match status" value="1"/>
</dbReference>
<dbReference type="Pfam" id="PF08241">
    <property type="entry name" value="Methyltransf_11"/>
    <property type="match status" value="1"/>
</dbReference>
<sequence>MPTHQALSGSTDEAFVQRMVQSYAERFGEAFWTFFDTHVASRLPSRPVMVDIGCGPGLFLQALSERYPKATLYGYDVTPAMIAHGEQLPYAGARPSFSLHDVAAQPLPLATGTVHLVTMTSVLHVFDDPFPALAEIHRVLVPTGRFMLHDWIRHTLQAYLSQRPVNNNDDPATHRWRGMRLFPVHNKYTVADWEWVLHEAEFAILRSLQLRPSHQMFVTIPTGS</sequence>
<keyword evidence="2" id="KW-0489">Methyltransferase</keyword>
<proteinExistence type="predicted"/>
<evidence type="ECO:0000313" key="3">
    <source>
        <dbReference type="Proteomes" id="UP000712673"/>
    </source>
</evidence>
<evidence type="ECO:0000313" key="2">
    <source>
        <dbReference type="EMBL" id="MBM3222362.1"/>
    </source>
</evidence>
<protein>
    <submittedName>
        <fullName evidence="2">Class I SAM-dependent methyltransferase</fullName>
    </submittedName>
</protein>
<reference evidence="2" key="1">
    <citation type="submission" date="2019-03" db="EMBL/GenBank/DDBJ databases">
        <title>Lake Tanganyika Metagenome-Assembled Genomes (MAGs).</title>
        <authorList>
            <person name="Tran P."/>
        </authorList>
    </citation>
    <scope>NUCLEOTIDE SEQUENCE</scope>
    <source>
        <strain evidence="2">K_DeepCast_65m_m2_066</strain>
    </source>
</reference>
<dbReference type="InterPro" id="IPR013216">
    <property type="entry name" value="Methyltransf_11"/>
</dbReference>
<dbReference type="AlphaFoldDB" id="A0A937VWT7"/>
<dbReference type="Proteomes" id="UP000712673">
    <property type="component" value="Unassembled WGS sequence"/>
</dbReference>
<dbReference type="GO" id="GO:0032259">
    <property type="term" value="P:methylation"/>
    <property type="evidence" value="ECO:0007669"/>
    <property type="project" value="UniProtKB-KW"/>
</dbReference>
<keyword evidence="2" id="KW-0808">Transferase</keyword>
<accession>A0A937VWT7</accession>
<dbReference type="GO" id="GO:0008757">
    <property type="term" value="F:S-adenosylmethionine-dependent methyltransferase activity"/>
    <property type="evidence" value="ECO:0007669"/>
    <property type="project" value="InterPro"/>
</dbReference>
<gene>
    <name evidence="2" type="ORF">FJZ47_00955</name>
</gene>
<dbReference type="EMBL" id="VGLS01000013">
    <property type="protein sequence ID" value="MBM3222362.1"/>
    <property type="molecule type" value="Genomic_DNA"/>
</dbReference>
<comment type="caution">
    <text evidence="2">The sequence shown here is derived from an EMBL/GenBank/DDBJ whole genome shotgun (WGS) entry which is preliminary data.</text>
</comment>